<comment type="caution">
    <text evidence="1">The sequence shown here is derived from an EMBL/GenBank/DDBJ whole genome shotgun (WGS) entry which is preliminary data.</text>
</comment>
<reference evidence="1 2" key="1">
    <citation type="submission" date="2024-01" db="EMBL/GenBank/DDBJ databases">
        <title>Genome assemblies of Stephania.</title>
        <authorList>
            <person name="Yang L."/>
        </authorList>
    </citation>
    <scope>NUCLEOTIDE SEQUENCE [LARGE SCALE GENOMIC DNA]</scope>
    <source>
        <strain evidence="1">QJT</strain>
        <tissue evidence="1">Leaf</tissue>
    </source>
</reference>
<keyword evidence="2" id="KW-1185">Reference proteome</keyword>
<evidence type="ECO:0000313" key="2">
    <source>
        <dbReference type="Proteomes" id="UP001417504"/>
    </source>
</evidence>
<dbReference type="EMBL" id="JBBNAE010000003">
    <property type="protein sequence ID" value="KAK9137961.1"/>
    <property type="molecule type" value="Genomic_DNA"/>
</dbReference>
<accession>A0AAP0JPQ6</accession>
<name>A0AAP0JPQ6_9MAGN</name>
<proteinExistence type="predicted"/>
<gene>
    <name evidence="1" type="ORF">Sjap_008555</name>
</gene>
<organism evidence="1 2">
    <name type="scientific">Stephania japonica</name>
    <dbReference type="NCBI Taxonomy" id="461633"/>
    <lineage>
        <taxon>Eukaryota</taxon>
        <taxon>Viridiplantae</taxon>
        <taxon>Streptophyta</taxon>
        <taxon>Embryophyta</taxon>
        <taxon>Tracheophyta</taxon>
        <taxon>Spermatophyta</taxon>
        <taxon>Magnoliopsida</taxon>
        <taxon>Ranunculales</taxon>
        <taxon>Menispermaceae</taxon>
        <taxon>Menispermoideae</taxon>
        <taxon>Cissampelideae</taxon>
        <taxon>Stephania</taxon>
    </lineage>
</organism>
<evidence type="ECO:0000313" key="1">
    <source>
        <dbReference type="EMBL" id="KAK9137961.1"/>
    </source>
</evidence>
<protein>
    <submittedName>
        <fullName evidence="1">Uncharacterized protein</fullName>
    </submittedName>
</protein>
<dbReference type="AlphaFoldDB" id="A0AAP0JPQ6"/>
<sequence>MMLHVCVSFVGANFRVEKINITLSCFKSRPPDVPRVMHLFRFFSLIIAKSLPNYSNVPKK</sequence>
<dbReference type="Proteomes" id="UP001417504">
    <property type="component" value="Unassembled WGS sequence"/>
</dbReference>